<reference evidence="1 2" key="1">
    <citation type="submission" date="2020-05" db="EMBL/GenBank/DDBJ databases">
        <title>Vigna angularis (adzuki bean) Var. LongXiaoDou No. 4 denovo assembly.</title>
        <authorList>
            <person name="Xiang H."/>
        </authorList>
    </citation>
    <scope>NUCLEOTIDE SEQUENCE [LARGE SCALE GENOMIC DNA]</scope>
    <source>
        <tissue evidence="1">Leaf</tissue>
    </source>
</reference>
<comment type="caution">
    <text evidence="1">The sequence shown here is derived from an EMBL/GenBank/DDBJ whole genome shotgun (WGS) entry which is preliminary data.</text>
</comment>
<dbReference type="Proteomes" id="UP000743370">
    <property type="component" value="Unassembled WGS sequence"/>
</dbReference>
<protein>
    <submittedName>
        <fullName evidence="1">Uncharacterized protein</fullName>
    </submittedName>
</protein>
<organism evidence="1 2">
    <name type="scientific">Phaseolus angularis</name>
    <name type="common">Azuki bean</name>
    <name type="synonym">Vigna angularis</name>
    <dbReference type="NCBI Taxonomy" id="3914"/>
    <lineage>
        <taxon>Eukaryota</taxon>
        <taxon>Viridiplantae</taxon>
        <taxon>Streptophyta</taxon>
        <taxon>Embryophyta</taxon>
        <taxon>Tracheophyta</taxon>
        <taxon>Spermatophyta</taxon>
        <taxon>Magnoliopsida</taxon>
        <taxon>eudicotyledons</taxon>
        <taxon>Gunneridae</taxon>
        <taxon>Pentapetalae</taxon>
        <taxon>rosids</taxon>
        <taxon>fabids</taxon>
        <taxon>Fabales</taxon>
        <taxon>Fabaceae</taxon>
        <taxon>Papilionoideae</taxon>
        <taxon>50 kb inversion clade</taxon>
        <taxon>NPAAA clade</taxon>
        <taxon>indigoferoid/millettioid clade</taxon>
        <taxon>Phaseoleae</taxon>
        <taxon>Vigna</taxon>
    </lineage>
</organism>
<gene>
    <name evidence="1" type="ORF">HKW66_Vig0139890</name>
</gene>
<accession>A0A8T0KIF8</accession>
<name>A0A8T0KIF8_PHAAN</name>
<evidence type="ECO:0000313" key="1">
    <source>
        <dbReference type="EMBL" id="KAG2397775.1"/>
    </source>
</evidence>
<sequence length="136" mass="15329">MNIVKKEGSQRQRCVSSAVVQIFFSVCNLFHSSGAGESCNVIELSREVMRYFSNIFRWLVPGRSSCCFKSGYVIGLNHLTDVEIDKSFGIGWIVGSSIVVGSFHPFFSGDCFVNRLTTFMIELTYMSARVEMEKKL</sequence>
<evidence type="ECO:0000313" key="2">
    <source>
        <dbReference type="Proteomes" id="UP000743370"/>
    </source>
</evidence>
<proteinExistence type="predicted"/>
<dbReference type="AlphaFoldDB" id="A0A8T0KIF8"/>
<dbReference type="EMBL" id="JABFOF010000005">
    <property type="protein sequence ID" value="KAG2397775.1"/>
    <property type="molecule type" value="Genomic_DNA"/>
</dbReference>